<feature type="region of interest" description="Disordered" evidence="1">
    <location>
        <begin position="27"/>
        <end position="111"/>
    </location>
</feature>
<evidence type="ECO:0000313" key="3">
    <source>
        <dbReference type="Proteomes" id="UP000726737"/>
    </source>
</evidence>
<feature type="compositionally biased region" description="Low complexity" evidence="1">
    <location>
        <begin position="532"/>
        <end position="547"/>
    </location>
</feature>
<feature type="compositionally biased region" description="Polar residues" evidence="1">
    <location>
        <begin position="461"/>
        <end position="496"/>
    </location>
</feature>
<reference evidence="2" key="1">
    <citation type="journal article" date="2020" name="Fungal Divers.">
        <title>Resolving the Mortierellaceae phylogeny through synthesis of multi-gene phylogenetics and phylogenomics.</title>
        <authorList>
            <person name="Vandepol N."/>
            <person name="Liber J."/>
            <person name="Desiro A."/>
            <person name="Na H."/>
            <person name="Kennedy M."/>
            <person name="Barry K."/>
            <person name="Grigoriev I.V."/>
            <person name="Miller A.N."/>
            <person name="O'Donnell K."/>
            <person name="Stajich J.E."/>
            <person name="Bonito G."/>
        </authorList>
    </citation>
    <scope>NUCLEOTIDE SEQUENCE</scope>
    <source>
        <strain evidence="2">KOD948</strain>
    </source>
</reference>
<feature type="compositionally biased region" description="Basic and acidic residues" evidence="1">
    <location>
        <begin position="505"/>
        <end position="520"/>
    </location>
</feature>
<proteinExistence type="predicted"/>
<dbReference type="AlphaFoldDB" id="A0A9P6Q443"/>
<dbReference type="Proteomes" id="UP000726737">
    <property type="component" value="Unassembled WGS sequence"/>
</dbReference>
<evidence type="ECO:0000313" key="2">
    <source>
        <dbReference type="EMBL" id="KAG0260231.1"/>
    </source>
</evidence>
<feature type="compositionally biased region" description="Basic and acidic residues" evidence="1">
    <location>
        <begin position="327"/>
        <end position="367"/>
    </location>
</feature>
<sequence>MDNTTSCALPSRSLKVNRYQAIAGLPKVMSPTIPTWTEPARPVTGGKQPGKVPEVPPDLCVSSSDESEDETMDSDQPGSAAESEGMEMNEVDANPQHRSIGQAKELPRRCGKAVLSKSPVIIRIVLQSPLSHTDTTTLTTGDGHCLPLASDPESPVIKMSRGTAKGRVKNISSDEEEEEESQHKRQRTTNNISSEVVKSQDTKSPSSPSHDQGQSTTERPKLRRKDGRGIKEDASGESISRDANAMDVDIDRARKRPSVRSSSLESLVSKHRDIDGGRSRDSTDGDRDGYRKKQKQLKPDEKRRAGRDRPRNRTRSRSRSRSRSPRGKYDRNDERDTKTSKERRDYDDDRGTSKKIRQRESSRERRERPSHRRRDKSWSRERSRSRERERSREPKWARSRFRSKERVSRRRDNERHKRESSTASRTDAKDSGRQLLDSKQLSGHRKSDNQSGSMSDAARRFSQSITSAGSTSPNHPSTEARGQQGSLPKASSTGSLDTKILPSDPTKRRVVEENQRKRSGSEVGTPKAETDSSALLSSSPLATRRASYQPNGQNRRLSALPSDYSREFSRYQTHAVSLKRKADEINKTHSNRRLGAIVYFLSNNAFLRAFLLSDKQFAALHPQNPDLAQREAMACWESMKQFSSALSNQCRGQFQGLDGISSLLEALVFYKCHNYSNYRLHKEMQSLEQFKKPRPGNASSQDAVMINVELAIRLLQHAEDWVVVTRCLDECKTKLTADIAREQFPETFKKWCVHPEDMGQALTQGFDMEVKKREKLIVGVTDGGTHVEKERVKTFPRIQWPLGTHLHLGDLLDFADEALREYQTRNGLEYQVITPP</sequence>
<evidence type="ECO:0000256" key="1">
    <source>
        <dbReference type="SAM" id="MobiDB-lite"/>
    </source>
</evidence>
<comment type="caution">
    <text evidence="2">The sequence shown here is derived from an EMBL/GenBank/DDBJ whole genome shotgun (WGS) entry which is preliminary data.</text>
</comment>
<feature type="compositionally biased region" description="Basic and acidic residues" evidence="1">
    <location>
        <begin position="376"/>
        <end position="432"/>
    </location>
</feature>
<dbReference type="EMBL" id="JAAAJA010000161">
    <property type="protein sequence ID" value="KAG0260231.1"/>
    <property type="molecule type" value="Genomic_DNA"/>
</dbReference>
<protein>
    <submittedName>
        <fullName evidence="2">Uncharacterized protein</fullName>
    </submittedName>
</protein>
<accession>A0A9P6Q443</accession>
<name>A0A9P6Q443_9FUNG</name>
<dbReference type="OrthoDB" id="2429992at2759"/>
<gene>
    <name evidence="2" type="ORF">BG011_002062</name>
</gene>
<organism evidence="2 3">
    <name type="scientific">Mortierella polycephala</name>
    <dbReference type="NCBI Taxonomy" id="41804"/>
    <lineage>
        <taxon>Eukaryota</taxon>
        <taxon>Fungi</taxon>
        <taxon>Fungi incertae sedis</taxon>
        <taxon>Mucoromycota</taxon>
        <taxon>Mortierellomycotina</taxon>
        <taxon>Mortierellomycetes</taxon>
        <taxon>Mortierellales</taxon>
        <taxon>Mortierellaceae</taxon>
        <taxon>Mortierella</taxon>
    </lineage>
</organism>
<keyword evidence="3" id="KW-1185">Reference proteome</keyword>
<feature type="compositionally biased region" description="Low complexity" evidence="1">
    <location>
        <begin position="128"/>
        <end position="144"/>
    </location>
</feature>
<feature type="compositionally biased region" description="Basic residues" evidence="1">
    <location>
        <begin position="312"/>
        <end position="326"/>
    </location>
</feature>
<feature type="compositionally biased region" description="Basic and acidic residues" evidence="1">
    <location>
        <begin position="268"/>
        <end position="311"/>
    </location>
</feature>
<feature type="compositionally biased region" description="Polar residues" evidence="1">
    <location>
        <begin position="188"/>
        <end position="217"/>
    </location>
</feature>
<feature type="region of interest" description="Disordered" evidence="1">
    <location>
        <begin position="126"/>
        <end position="563"/>
    </location>
</feature>